<comment type="function">
    <text evidence="12">Catalyzes the conversion of 4-hydroxy-tetrahydrodipicolinate (HTPA) to tetrahydrodipicolinate.</text>
</comment>
<evidence type="ECO:0000259" key="13">
    <source>
        <dbReference type="Pfam" id="PF01113"/>
    </source>
</evidence>
<feature type="binding site" evidence="12">
    <location>
        <position position="132"/>
    </location>
    <ligand>
        <name>(S)-2,3,4,5-tetrahydrodipicolinate</name>
        <dbReference type="ChEBI" id="CHEBI:16845"/>
    </ligand>
</feature>
<keyword evidence="5 12" id="KW-0560">Oxidoreductase</keyword>
<feature type="binding site" evidence="12">
    <location>
        <begin position="96"/>
        <end position="99"/>
    </location>
    <ligand>
        <name>NAD(+)</name>
        <dbReference type="ChEBI" id="CHEBI:57540"/>
    </ligand>
</feature>
<keyword evidence="16" id="KW-1185">Reference proteome</keyword>
<feature type="binding site" evidence="12">
    <location>
        <begin position="71"/>
        <end position="73"/>
    </location>
    <ligand>
        <name>NAD(+)</name>
        <dbReference type="ChEBI" id="CHEBI:57540"/>
    </ligand>
</feature>
<dbReference type="Gene3D" id="3.40.50.720">
    <property type="entry name" value="NAD(P)-binding Rossmann-like Domain"/>
    <property type="match status" value="1"/>
</dbReference>
<protein>
    <recommendedName>
        <fullName evidence="9 12">4-hydroxy-tetrahydrodipicolinate reductase</fullName>
        <shortName evidence="12">HTPA reductase</shortName>
        <ecNumber evidence="9 12">1.17.1.8</ecNumber>
    </recommendedName>
</protein>
<evidence type="ECO:0000313" key="15">
    <source>
        <dbReference type="EMBL" id="SIS86283.1"/>
    </source>
</evidence>
<dbReference type="InterPro" id="IPR000846">
    <property type="entry name" value="DapB_N"/>
</dbReference>
<feature type="domain" description="Dihydrodipicolinate reductase C-terminal" evidence="14">
    <location>
        <begin position="102"/>
        <end position="231"/>
    </location>
</feature>
<proteinExistence type="inferred from homology"/>
<dbReference type="GO" id="GO:0009089">
    <property type="term" value="P:lysine biosynthetic process via diaminopimelate"/>
    <property type="evidence" value="ECO:0007669"/>
    <property type="project" value="UniProtKB-UniRule"/>
</dbReference>
<feature type="binding site" evidence="12">
    <location>
        <position position="32"/>
    </location>
    <ligand>
        <name>NAD(+)</name>
        <dbReference type="ChEBI" id="CHEBI:57540"/>
    </ligand>
</feature>
<dbReference type="InterPro" id="IPR023940">
    <property type="entry name" value="DHDPR_bac"/>
</dbReference>
<evidence type="ECO:0000256" key="6">
    <source>
        <dbReference type="ARBA" id="ARBA00023027"/>
    </source>
</evidence>
<comment type="catalytic activity">
    <reaction evidence="10 12">
        <text>(S)-2,3,4,5-tetrahydrodipicolinate + NADP(+) + H2O = (2S,4S)-4-hydroxy-2,3,4,5-tetrahydrodipicolinate + NADPH + H(+)</text>
        <dbReference type="Rhea" id="RHEA:35331"/>
        <dbReference type="ChEBI" id="CHEBI:15377"/>
        <dbReference type="ChEBI" id="CHEBI:15378"/>
        <dbReference type="ChEBI" id="CHEBI:16845"/>
        <dbReference type="ChEBI" id="CHEBI:57783"/>
        <dbReference type="ChEBI" id="CHEBI:58349"/>
        <dbReference type="ChEBI" id="CHEBI:67139"/>
        <dbReference type="EC" id="1.17.1.8"/>
    </reaction>
</comment>
<dbReference type="UniPathway" id="UPA00034">
    <property type="reaction ID" value="UER00018"/>
</dbReference>
<dbReference type="PIRSF" id="PIRSF000161">
    <property type="entry name" value="DHPR"/>
    <property type="match status" value="1"/>
</dbReference>
<comment type="subcellular location">
    <subcellularLocation>
        <location evidence="12">Cytoplasm</location>
    </subcellularLocation>
</comment>
<dbReference type="Pfam" id="PF01113">
    <property type="entry name" value="DapB_N"/>
    <property type="match status" value="1"/>
</dbReference>
<dbReference type="OrthoDB" id="9790352at2"/>
<feature type="active site" description="Proton donor/acceptor" evidence="12">
    <location>
        <position position="131"/>
    </location>
</feature>
<comment type="pathway">
    <text evidence="8 12">Amino-acid biosynthesis; L-lysine biosynthesis via DAP pathway; (S)-tetrahydrodipicolinate from L-aspartate: step 4/4.</text>
</comment>
<dbReference type="GO" id="GO:0050661">
    <property type="term" value="F:NADP binding"/>
    <property type="evidence" value="ECO:0007669"/>
    <property type="project" value="UniProtKB-UniRule"/>
</dbReference>
<dbReference type="NCBIfam" id="TIGR00036">
    <property type="entry name" value="dapB"/>
    <property type="match status" value="1"/>
</dbReference>
<dbReference type="EC" id="1.17.1.8" evidence="9 12"/>
<evidence type="ECO:0000256" key="7">
    <source>
        <dbReference type="ARBA" id="ARBA00023154"/>
    </source>
</evidence>
<evidence type="ECO:0000313" key="16">
    <source>
        <dbReference type="Proteomes" id="UP000185839"/>
    </source>
</evidence>
<dbReference type="AlphaFoldDB" id="A0A1N7MJJ0"/>
<keyword evidence="7 12" id="KW-0457">Lysine biosynthesis</keyword>
<evidence type="ECO:0000256" key="10">
    <source>
        <dbReference type="ARBA" id="ARBA00049080"/>
    </source>
</evidence>
<evidence type="ECO:0000256" key="5">
    <source>
        <dbReference type="ARBA" id="ARBA00023002"/>
    </source>
</evidence>
<evidence type="ECO:0000256" key="9">
    <source>
        <dbReference type="ARBA" id="ARBA00038983"/>
    </source>
</evidence>
<keyword evidence="3 12" id="KW-0521">NADP</keyword>
<dbReference type="InterPro" id="IPR036291">
    <property type="entry name" value="NAD(P)-bd_dom_sf"/>
</dbReference>
<dbReference type="GO" id="GO:0051287">
    <property type="term" value="F:NAD binding"/>
    <property type="evidence" value="ECO:0007669"/>
    <property type="project" value="UniProtKB-UniRule"/>
</dbReference>
<comment type="caution">
    <text evidence="12">Was originally thought to be a dihydrodipicolinate reductase (DHDPR), catalyzing the conversion of dihydrodipicolinate to tetrahydrodipicolinate. However, it was shown in E.coli that the substrate of the enzymatic reaction is not dihydrodipicolinate (DHDP) but in fact (2S,4S)-4-hydroxy-2,3,4,5-tetrahydrodipicolinic acid (HTPA), the product released by the DapA-catalyzed reaction.</text>
</comment>
<dbReference type="GO" id="GO:0005829">
    <property type="term" value="C:cytosol"/>
    <property type="evidence" value="ECO:0007669"/>
    <property type="project" value="TreeGrafter"/>
</dbReference>
<evidence type="ECO:0000256" key="11">
    <source>
        <dbReference type="ARBA" id="ARBA00049396"/>
    </source>
</evidence>
<keyword evidence="12" id="KW-0963">Cytoplasm</keyword>
<dbReference type="SUPFAM" id="SSF55347">
    <property type="entry name" value="Glyceraldehyde-3-phosphate dehydrogenase-like, C-terminal domain"/>
    <property type="match status" value="1"/>
</dbReference>
<dbReference type="Pfam" id="PF05173">
    <property type="entry name" value="DapB_C"/>
    <property type="match status" value="1"/>
</dbReference>
<dbReference type="EMBL" id="FTOI01000009">
    <property type="protein sequence ID" value="SIS86283.1"/>
    <property type="molecule type" value="Genomic_DNA"/>
</dbReference>
<dbReference type="PANTHER" id="PTHR20836:SF0">
    <property type="entry name" value="4-HYDROXY-TETRAHYDRODIPICOLINATE REDUCTASE 1, CHLOROPLASTIC-RELATED"/>
    <property type="match status" value="1"/>
</dbReference>
<evidence type="ECO:0000256" key="1">
    <source>
        <dbReference type="ARBA" id="ARBA00006642"/>
    </source>
</evidence>
<dbReference type="CDD" id="cd02274">
    <property type="entry name" value="DHDPR_N"/>
    <property type="match status" value="1"/>
</dbReference>
<keyword evidence="6 12" id="KW-0520">NAD</keyword>
<dbReference type="GO" id="GO:0019877">
    <property type="term" value="P:diaminopimelate biosynthetic process"/>
    <property type="evidence" value="ECO:0007669"/>
    <property type="project" value="UniProtKB-UniRule"/>
</dbReference>
<dbReference type="Gene3D" id="3.30.360.10">
    <property type="entry name" value="Dihydrodipicolinate Reductase, domain 2"/>
    <property type="match status" value="1"/>
</dbReference>
<dbReference type="PANTHER" id="PTHR20836">
    <property type="entry name" value="DIHYDRODIPICOLINATE REDUCTASE"/>
    <property type="match status" value="1"/>
</dbReference>
<dbReference type="InterPro" id="IPR022663">
    <property type="entry name" value="DapB_C"/>
</dbReference>
<name>A0A1N7MJJ0_9FLAO</name>
<sequence>MRIALVGYGKMGKIIEEVAQKRGHSIVAQLNETPTLENLNNPDVAIEFSNPEASFENSRICLQNQIPVICGTTGWLDQKPEIEKIAVENNSAFLYGSNFSLGVNLFFALNEKLADLMKNFPEYQVQLEEIHHTHKKDAPSGTAITLAEGIIKNDPRFDAWKLEETKDHQLGIFALREDEVPGTHSVFYKSDVDEIEIKHTAFNRNGFALGAVIAAEWIQGKKGNFSMKDVLFN</sequence>
<evidence type="ECO:0000256" key="12">
    <source>
        <dbReference type="HAMAP-Rule" id="MF_00102"/>
    </source>
</evidence>
<dbReference type="Proteomes" id="UP000185839">
    <property type="component" value="Unassembled WGS sequence"/>
</dbReference>
<evidence type="ECO:0000256" key="4">
    <source>
        <dbReference type="ARBA" id="ARBA00022915"/>
    </source>
</evidence>
<dbReference type="RefSeq" id="WP_076387456.1">
    <property type="nucleotide sequence ID" value="NZ_FTOI01000009.1"/>
</dbReference>
<evidence type="ECO:0000256" key="3">
    <source>
        <dbReference type="ARBA" id="ARBA00022857"/>
    </source>
</evidence>
<feature type="active site" description="Proton donor" evidence="12">
    <location>
        <position position="135"/>
    </location>
</feature>
<feature type="domain" description="Dihydrodipicolinate reductase N-terminal" evidence="13">
    <location>
        <begin position="1"/>
        <end position="99"/>
    </location>
</feature>
<organism evidence="15 16">
    <name type="scientific">Kaistella chaponensis</name>
    <dbReference type="NCBI Taxonomy" id="713588"/>
    <lineage>
        <taxon>Bacteria</taxon>
        <taxon>Pseudomonadati</taxon>
        <taxon>Bacteroidota</taxon>
        <taxon>Flavobacteriia</taxon>
        <taxon>Flavobacteriales</taxon>
        <taxon>Weeksellaceae</taxon>
        <taxon>Chryseobacterium group</taxon>
        <taxon>Kaistella</taxon>
    </lineage>
</organism>
<comment type="caution">
    <text evidence="12">Lacks conserved residue(s) required for the propagation of feature annotation.</text>
</comment>
<comment type="similarity">
    <text evidence="1 12">Belongs to the DapB family.</text>
</comment>
<keyword evidence="4 12" id="KW-0220">Diaminopimelate biosynthesis</keyword>
<gene>
    <name evidence="12" type="primary">dapB</name>
    <name evidence="15" type="ORF">SAMN05421789_10915</name>
</gene>
<keyword evidence="2 12" id="KW-0028">Amino-acid biosynthesis</keyword>
<dbReference type="GO" id="GO:0008839">
    <property type="term" value="F:4-hydroxy-tetrahydrodipicolinate reductase"/>
    <property type="evidence" value="ECO:0007669"/>
    <property type="project" value="UniProtKB-UniRule"/>
</dbReference>
<feature type="binding site" evidence="12">
    <location>
        <begin position="141"/>
        <end position="142"/>
    </location>
    <ligand>
        <name>(S)-2,3,4,5-tetrahydrodipicolinate</name>
        <dbReference type="ChEBI" id="CHEBI:16845"/>
    </ligand>
</feature>
<comment type="subunit">
    <text evidence="12">Homotetramer.</text>
</comment>
<dbReference type="STRING" id="713588.SAMN05421789_10915"/>
<evidence type="ECO:0000259" key="14">
    <source>
        <dbReference type="Pfam" id="PF05173"/>
    </source>
</evidence>
<comment type="catalytic activity">
    <reaction evidence="11 12">
        <text>(S)-2,3,4,5-tetrahydrodipicolinate + NAD(+) + H2O = (2S,4S)-4-hydroxy-2,3,4,5-tetrahydrodipicolinate + NADH + H(+)</text>
        <dbReference type="Rhea" id="RHEA:35323"/>
        <dbReference type="ChEBI" id="CHEBI:15377"/>
        <dbReference type="ChEBI" id="CHEBI:15378"/>
        <dbReference type="ChEBI" id="CHEBI:16845"/>
        <dbReference type="ChEBI" id="CHEBI:57540"/>
        <dbReference type="ChEBI" id="CHEBI:57945"/>
        <dbReference type="ChEBI" id="CHEBI:67139"/>
        <dbReference type="EC" id="1.17.1.8"/>
    </reaction>
</comment>
<reference evidence="16" key="1">
    <citation type="submission" date="2017-01" db="EMBL/GenBank/DDBJ databases">
        <authorList>
            <person name="Varghese N."/>
            <person name="Submissions S."/>
        </authorList>
    </citation>
    <scope>NUCLEOTIDE SEQUENCE [LARGE SCALE GENOMIC DNA]</scope>
    <source>
        <strain evidence="16">DSM 23145</strain>
    </source>
</reference>
<evidence type="ECO:0000256" key="8">
    <source>
        <dbReference type="ARBA" id="ARBA00037922"/>
    </source>
</evidence>
<accession>A0A1N7MJJ0</accession>
<dbReference type="HAMAP" id="MF_00102">
    <property type="entry name" value="DapB"/>
    <property type="match status" value="1"/>
</dbReference>
<dbReference type="GO" id="GO:0016726">
    <property type="term" value="F:oxidoreductase activity, acting on CH or CH2 groups, NAD or NADP as acceptor"/>
    <property type="evidence" value="ECO:0007669"/>
    <property type="project" value="UniProtKB-UniRule"/>
</dbReference>
<dbReference type="SUPFAM" id="SSF51735">
    <property type="entry name" value="NAD(P)-binding Rossmann-fold domains"/>
    <property type="match status" value="1"/>
</dbReference>
<evidence type="ECO:0000256" key="2">
    <source>
        <dbReference type="ARBA" id="ARBA00022605"/>
    </source>
</evidence>